<evidence type="ECO:0000313" key="4">
    <source>
        <dbReference type="Proteomes" id="UP000295382"/>
    </source>
</evidence>
<sequence length="149" mass="16422">MSSLTGPVLPSLYQDIFRDVADAMIFSDVDGVIRLWNPAAEAVFGYTASEAIGQSLDLIIPESLREAHWRGYRQAMSRGATVHGRRSSITRSLHKSGQTLYVDMSFAVIRDETGKTIGSAAMARDATLRYTEEKRLRRQIAAASENAAK</sequence>
<evidence type="ECO:0000313" key="3">
    <source>
        <dbReference type="EMBL" id="TCS39333.1"/>
    </source>
</evidence>
<dbReference type="InterPro" id="IPR052155">
    <property type="entry name" value="Biofilm_reg_signaling"/>
</dbReference>
<dbReference type="Pfam" id="PF00989">
    <property type="entry name" value="PAS"/>
    <property type="match status" value="1"/>
</dbReference>
<dbReference type="InterPro" id="IPR000700">
    <property type="entry name" value="PAS-assoc_C"/>
</dbReference>
<evidence type="ECO:0000259" key="1">
    <source>
        <dbReference type="PROSITE" id="PS50112"/>
    </source>
</evidence>
<dbReference type="InterPro" id="IPR000014">
    <property type="entry name" value="PAS"/>
</dbReference>
<dbReference type="EMBL" id="SLZQ01000001">
    <property type="protein sequence ID" value="TCS39333.1"/>
    <property type="molecule type" value="Genomic_DNA"/>
</dbReference>
<dbReference type="CDD" id="cd00130">
    <property type="entry name" value="PAS"/>
    <property type="match status" value="1"/>
</dbReference>
<organism evidence="3 4">
    <name type="scientific">Paucimonas lemoignei</name>
    <name type="common">Pseudomonas lemoignei</name>
    <dbReference type="NCBI Taxonomy" id="29443"/>
    <lineage>
        <taxon>Bacteria</taxon>
        <taxon>Pseudomonadati</taxon>
        <taxon>Pseudomonadota</taxon>
        <taxon>Betaproteobacteria</taxon>
        <taxon>Burkholderiales</taxon>
        <taxon>Burkholderiaceae</taxon>
        <taxon>Paucimonas</taxon>
    </lineage>
</organism>
<dbReference type="PROSITE" id="PS50112">
    <property type="entry name" value="PAS"/>
    <property type="match status" value="1"/>
</dbReference>
<comment type="caution">
    <text evidence="3">The sequence shown here is derived from an EMBL/GenBank/DDBJ whole genome shotgun (WGS) entry which is preliminary data.</text>
</comment>
<dbReference type="AlphaFoldDB" id="A0A4R3I2S8"/>
<dbReference type="PANTHER" id="PTHR44757:SF2">
    <property type="entry name" value="BIOFILM ARCHITECTURE MAINTENANCE PROTEIN MBAA"/>
    <property type="match status" value="1"/>
</dbReference>
<dbReference type="OrthoDB" id="3687827at2"/>
<dbReference type="NCBIfam" id="TIGR00229">
    <property type="entry name" value="sensory_box"/>
    <property type="match status" value="1"/>
</dbReference>
<dbReference type="RefSeq" id="WP_132256601.1">
    <property type="nucleotide sequence ID" value="NZ_SLZQ01000001.1"/>
</dbReference>
<dbReference type="InterPro" id="IPR013767">
    <property type="entry name" value="PAS_fold"/>
</dbReference>
<dbReference type="Proteomes" id="UP000295382">
    <property type="component" value="Unassembled WGS sequence"/>
</dbReference>
<gene>
    <name evidence="3" type="ORF">EDC30_101289</name>
</gene>
<dbReference type="InterPro" id="IPR035965">
    <property type="entry name" value="PAS-like_dom_sf"/>
</dbReference>
<keyword evidence="4" id="KW-1185">Reference proteome</keyword>
<reference evidence="3 4" key="1">
    <citation type="submission" date="2019-03" db="EMBL/GenBank/DDBJ databases">
        <title>Genomic Encyclopedia of Type Strains, Phase IV (KMG-IV): sequencing the most valuable type-strain genomes for metagenomic binning, comparative biology and taxonomic classification.</title>
        <authorList>
            <person name="Goeker M."/>
        </authorList>
    </citation>
    <scope>NUCLEOTIDE SEQUENCE [LARGE SCALE GENOMIC DNA]</scope>
    <source>
        <strain evidence="3 4">DSM 7445</strain>
    </source>
</reference>
<feature type="domain" description="PAC" evidence="2">
    <location>
        <begin position="86"/>
        <end position="138"/>
    </location>
</feature>
<protein>
    <submittedName>
        <fullName evidence="3">PAS domain S-box-containing protein</fullName>
    </submittedName>
</protein>
<dbReference type="Gene3D" id="3.30.450.20">
    <property type="entry name" value="PAS domain"/>
    <property type="match status" value="1"/>
</dbReference>
<feature type="domain" description="PAS" evidence="1">
    <location>
        <begin position="9"/>
        <end position="79"/>
    </location>
</feature>
<dbReference type="SUPFAM" id="SSF55785">
    <property type="entry name" value="PYP-like sensor domain (PAS domain)"/>
    <property type="match status" value="1"/>
</dbReference>
<accession>A0A4R3I2S8</accession>
<dbReference type="PANTHER" id="PTHR44757">
    <property type="entry name" value="DIGUANYLATE CYCLASE DGCP"/>
    <property type="match status" value="1"/>
</dbReference>
<proteinExistence type="predicted"/>
<dbReference type="PROSITE" id="PS50113">
    <property type="entry name" value="PAC"/>
    <property type="match status" value="1"/>
</dbReference>
<evidence type="ECO:0000259" key="2">
    <source>
        <dbReference type="PROSITE" id="PS50113"/>
    </source>
</evidence>
<dbReference type="GO" id="GO:0006355">
    <property type="term" value="P:regulation of DNA-templated transcription"/>
    <property type="evidence" value="ECO:0007669"/>
    <property type="project" value="InterPro"/>
</dbReference>
<name>A0A4R3I2S8_PAULE</name>
<dbReference type="SMART" id="SM00091">
    <property type="entry name" value="PAS"/>
    <property type="match status" value="1"/>
</dbReference>